<name>A0A1B9G1Y9_9TREE</name>
<dbReference type="RefSeq" id="XP_019046100.1">
    <property type="nucleotide sequence ID" value="XM_019191470.1"/>
</dbReference>
<dbReference type="KEGG" id="kbi:30209239"/>
<protein>
    <submittedName>
        <fullName evidence="3">Uncharacterized protein</fullName>
    </submittedName>
</protein>
<dbReference type="PANTHER" id="PTHR37852">
    <property type="entry name" value="YALI0B21208P"/>
    <property type="match status" value="1"/>
</dbReference>
<evidence type="ECO:0000313" key="4">
    <source>
        <dbReference type="EMBL" id="WVW83699.1"/>
    </source>
</evidence>
<dbReference type="EMBL" id="CP144544">
    <property type="protein sequence ID" value="WVW83699.1"/>
    <property type="molecule type" value="Genomic_DNA"/>
</dbReference>
<feature type="region of interest" description="Disordered" evidence="1">
    <location>
        <begin position="1"/>
        <end position="30"/>
    </location>
</feature>
<dbReference type="STRING" id="1296100.A0A1B9G1Y9"/>
<evidence type="ECO:0000256" key="2">
    <source>
        <dbReference type="SAM" id="Phobius"/>
    </source>
</evidence>
<dbReference type="VEuPathDB" id="FungiDB:I302_04840"/>
<feature type="compositionally biased region" description="Low complexity" evidence="1">
    <location>
        <begin position="1"/>
        <end position="25"/>
    </location>
</feature>
<accession>A0A1B9G1Y9</accession>
<sequence>MSLSDLAEPSSSSSSSTLLPSSQSTNPPPTRISLTVPTSLLILPPTAALIGLSIGLVRGGNKSRLRFLAENAHRQPKTVQGWYFYTKTRNYRVFFGAAKTGSKYALGLGGATATYVLLDESIGYLRECMTGPRGVQDPTPGGRGLLEDRERKERVSWRRGGSAWEDGGIAGGLMGLGVGVGYRLPRPLFIRSILMGTLLGALTSTMQIAQAHIGKLRQEEEAKVPKPEPEPRAVVSTTEGVVPPPADVEREESLVDPRRGVMAVDQIPLDDDEGKSWFGRLRSKIGI</sequence>
<keyword evidence="5" id="KW-1185">Reference proteome</keyword>
<dbReference type="Proteomes" id="UP000092730">
    <property type="component" value="Chromosome 4"/>
</dbReference>
<evidence type="ECO:0000313" key="5">
    <source>
        <dbReference type="Proteomes" id="UP000092730"/>
    </source>
</evidence>
<dbReference type="PANTHER" id="PTHR37852:SF1">
    <property type="entry name" value="HIG1 DOMAIN-CONTAINING PROTEIN"/>
    <property type="match status" value="1"/>
</dbReference>
<feature type="compositionally biased region" description="Basic and acidic residues" evidence="1">
    <location>
        <begin position="219"/>
        <end position="231"/>
    </location>
</feature>
<feature type="region of interest" description="Disordered" evidence="1">
    <location>
        <begin position="219"/>
        <end position="255"/>
    </location>
</feature>
<organism evidence="3">
    <name type="scientific">Kwoniella bestiolae CBS 10118</name>
    <dbReference type="NCBI Taxonomy" id="1296100"/>
    <lineage>
        <taxon>Eukaryota</taxon>
        <taxon>Fungi</taxon>
        <taxon>Dikarya</taxon>
        <taxon>Basidiomycota</taxon>
        <taxon>Agaricomycotina</taxon>
        <taxon>Tremellomycetes</taxon>
        <taxon>Tremellales</taxon>
        <taxon>Cryptococcaceae</taxon>
        <taxon>Kwoniella</taxon>
    </lineage>
</organism>
<proteinExistence type="predicted"/>
<evidence type="ECO:0000313" key="3">
    <source>
        <dbReference type="EMBL" id="OCF25030.1"/>
    </source>
</evidence>
<feature type="transmembrane region" description="Helical" evidence="2">
    <location>
        <begin position="34"/>
        <end position="57"/>
    </location>
</feature>
<reference evidence="4" key="2">
    <citation type="submission" date="2013-07" db="EMBL/GenBank/DDBJ databases">
        <authorList>
            <consortium name="The Broad Institute Genome Sequencing Platform"/>
            <person name="Cuomo C."/>
            <person name="Litvintseva A."/>
            <person name="Chen Y."/>
            <person name="Heitman J."/>
            <person name="Sun S."/>
            <person name="Springer D."/>
            <person name="Dromer F."/>
            <person name="Young S.K."/>
            <person name="Zeng Q."/>
            <person name="Gargeya S."/>
            <person name="Fitzgerald M."/>
            <person name="Abouelleil A."/>
            <person name="Alvarado L."/>
            <person name="Berlin A.M."/>
            <person name="Chapman S.B."/>
            <person name="Dewar J."/>
            <person name="Goldberg J."/>
            <person name="Griggs A."/>
            <person name="Gujja S."/>
            <person name="Hansen M."/>
            <person name="Howarth C."/>
            <person name="Imamovic A."/>
            <person name="Larimer J."/>
            <person name="McCowan C."/>
            <person name="Murphy C."/>
            <person name="Pearson M."/>
            <person name="Priest M."/>
            <person name="Roberts A."/>
            <person name="Saif S."/>
            <person name="Shea T."/>
            <person name="Sykes S."/>
            <person name="Wortman J."/>
            <person name="Nusbaum C."/>
            <person name="Birren B."/>
        </authorList>
    </citation>
    <scope>NUCLEOTIDE SEQUENCE</scope>
    <source>
        <strain evidence="4">CBS 10118</strain>
    </source>
</reference>
<keyword evidence="2" id="KW-0472">Membrane</keyword>
<evidence type="ECO:0000256" key="1">
    <source>
        <dbReference type="SAM" id="MobiDB-lite"/>
    </source>
</evidence>
<reference evidence="3" key="1">
    <citation type="submission" date="2013-07" db="EMBL/GenBank/DDBJ databases">
        <title>The Genome Sequence of Cryptococcus bestiolae CBS10118.</title>
        <authorList>
            <consortium name="The Broad Institute Genome Sequencing Platform"/>
            <person name="Cuomo C."/>
            <person name="Litvintseva A."/>
            <person name="Chen Y."/>
            <person name="Heitman J."/>
            <person name="Sun S."/>
            <person name="Springer D."/>
            <person name="Dromer F."/>
            <person name="Young S.K."/>
            <person name="Zeng Q."/>
            <person name="Gargeya S."/>
            <person name="Fitzgerald M."/>
            <person name="Abouelleil A."/>
            <person name="Alvarado L."/>
            <person name="Berlin A.M."/>
            <person name="Chapman S.B."/>
            <person name="Dewar J."/>
            <person name="Goldberg J."/>
            <person name="Griggs A."/>
            <person name="Gujja S."/>
            <person name="Hansen M."/>
            <person name="Howarth C."/>
            <person name="Imamovic A."/>
            <person name="Larimer J."/>
            <person name="McCowan C."/>
            <person name="Murphy C."/>
            <person name="Pearson M."/>
            <person name="Priest M."/>
            <person name="Roberts A."/>
            <person name="Saif S."/>
            <person name="Shea T."/>
            <person name="Sykes S."/>
            <person name="Wortman J."/>
            <person name="Nusbaum C."/>
            <person name="Birren B."/>
        </authorList>
    </citation>
    <scope>NUCLEOTIDE SEQUENCE [LARGE SCALE GENOMIC DNA]</scope>
    <source>
        <strain evidence="3">CBS 10118</strain>
    </source>
</reference>
<dbReference type="GeneID" id="30209239"/>
<reference evidence="4" key="4">
    <citation type="submission" date="2024-02" db="EMBL/GenBank/DDBJ databases">
        <title>Comparative genomics of Cryptococcus and Kwoniella reveals pathogenesis evolution and contrasting modes of karyotype evolution via chromosome fusion or intercentromeric recombination.</title>
        <authorList>
            <person name="Coelho M.A."/>
            <person name="David-Palma M."/>
            <person name="Shea T."/>
            <person name="Bowers K."/>
            <person name="McGinley-Smith S."/>
            <person name="Mohammad A.W."/>
            <person name="Gnirke A."/>
            <person name="Yurkov A.M."/>
            <person name="Nowrousian M."/>
            <person name="Sun S."/>
            <person name="Cuomo C.A."/>
            <person name="Heitman J."/>
        </authorList>
    </citation>
    <scope>NUCLEOTIDE SEQUENCE</scope>
    <source>
        <strain evidence="4">CBS 10118</strain>
    </source>
</reference>
<reference evidence="3" key="3">
    <citation type="submission" date="2014-01" db="EMBL/GenBank/DDBJ databases">
        <title>Evolution of pathogenesis and genome organization in the Tremellales.</title>
        <authorList>
            <person name="Cuomo C."/>
            <person name="Litvintseva A."/>
            <person name="Heitman J."/>
            <person name="Chen Y."/>
            <person name="Sun S."/>
            <person name="Springer D."/>
            <person name="Dromer F."/>
            <person name="Young S."/>
            <person name="Zeng Q."/>
            <person name="Chapman S."/>
            <person name="Gujja S."/>
            <person name="Saif S."/>
            <person name="Birren B."/>
        </authorList>
    </citation>
    <scope>NUCLEOTIDE SEQUENCE</scope>
    <source>
        <strain evidence="3">CBS 10118</strain>
    </source>
</reference>
<dbReference type="AlphaFoldDB" id="A0A1B9G1Y9"/>
<dbReference type="EMBL" id="KI894021">
    <property type="protein sequence ID" value="OCF25030.1"/>
    <property type="molecule type" value="Genomic_DNA"/>
</dbReference>
<keyword evidence="2" id="KW-1133">Transmembrane helix</keyword>
<gene>
    <name evidence="3" type="ORF">I302_04840</name>
    <name evidence="4" type="ORF">I302_105720</name>
</gene>
<dbReference type="OrthoDB" id="5584028at2759"/>
<keyword evidence="2" id="KW-0812">Transmembrane</keyword>